<dbReference type="Proteomes" id="UP001607303">
    <property type="component" value="Unassembled WGS sequence"/>
</dbReference>
<keyword evidence="2" id="KW-1185">Reference proteome</keyword>
<dbReference type="AlphaFoldDB" id="A0ABD2CGB7"/>
<dbReference type="EMBL" id="JAYRBN010000051">
    <property type="protein sequence ID" value="KAL2744118.1"/>
    <property type="molecule type" value="Genomic_DNA"/>
</dbReference>
<evidence type="ECO:0000313" key="1">
    <source>
        <dbReference type="EMBL" id="KAL2744118.1"/>
    </source>
</evidence>
<protein>
    <submittedName>
        <fullName evidence="1">Uncharacterized protein</fullName>
    </submittedName>
</protein>
<proteinExistence type="predicted"/>
<comment type="caution">
    <text evidence="1">The sequence shown here is derived from an EMBL/GenBank/DDBJ whole genome shotgun (WGS) entry which is preliminary data.</text>
</comment>
<gene>
    <name evidence="1" type="ORF">V1477_007608</name>
</gene>
<organism evidence="1 2">
    <name type="scientific">Vespula maculifrons</name>
    <name type="common">Eastern yellow jacket</name>
    <name type="synonym">Wasp</name>
    <dbReference type="NCBI Taxonomy" id="7453"/>
    <lineage>
        <taxon>Eukaryota</taxon>
        <taxon>Metazoa</taxon>
        <taxon>Ecdysozoa</taxon>
        <taxon>Arthropoda</taxon>
        <taxon>Hexapoda</taxon>
        <taxon>Insecta</taxon>
        <taxon>Pterygota</taxon>
        <taxon>Neoptera</taxon>
        <taxon>Endopterygota</taxon>
        <taxon>Hymenoptera</taxon>
        <taxon>Apocrita</taxon>
        <taxon>Aculeata</taxon>
        <taxon>Vespoidea</taxon>
        <taxon>Vespidae</taxon>
        <taxon>Vespinae</taxon>
        <taxon>Vespula</taxon>
    </lineage>
</organism>
<reference evidence="1 2" key="1">
    <citation type="journal article" date="2024" name="Ann. Entomol. Soc. Am.">
        <title>Genomic analyses of the southern and eastern yellowjacket wasps (Hymenoptera: Vespidae) reveal evolutionary signatures of social life.</title>
        <authorList>
            <person name="Catto M.A."/>
            <person name="Caine P.B."/>
            <person name="Orr S.E."/>
            <person name="Hunt B.G."/>
            <person name="Goodisman M.A.D."/>
        </authorList>
    </citation>
    <scope>NUCLEOTIDE SEQUENCE [LARGE SCALE GENOMIC DNA]</scope>
    <source>
        <strain evidence="1">232</strain>
        <tissue evidence="1">Head and thorax</tissue>
    </source>
</reference>
<evidence type="ECO:0000313" key="2">
    <source>
        <dbReference type="Proteomes" id="UP001607303"/>
    </source>
</evidence>
<name>A0ABD2CGB7_VESMC</name>
<accession>A0ABD2CGB7</accession>
<sequence length="126" mass="14204">MVKKFLNSIENTFLQFTHRLPLEINVLLLVNQQDLFFLIYITSDMLFSDICNCRKAEKIFVLPVDVTDGNLILSILIALPMMKTYAHISAHQTNRSNSSKLGHNSCNSPGAPASLTHCSLKHIIFN</sequence>